<dbReference type="AlphaFoldDB" id="A0A8S3TLA9"/>
<feature type="compositionally biased region" description="Polar residues" evidence="1">
    <location>
        <begin position="339"/>
        <end position="352"/>
    </location>
</feature>
<feature type="compositionally biased region" description="Basic and acidic residues" evidence="1">
    <location>
        <begin position="354"/>
        <end position="371"/>
    </location>
</feature>
<evidence type="ECO:0000256" key="1">
    <source>
        <dbReference type="SAM" id="MobiDB-lite"/>
    </source>
</evidence>
<dbReference type="OrthoDB" id="6199708at2759"/>
<feature type="region of interest" description="Disordered" evidence="1">
    <location>
        <begin position="429"/>
        <end position="521"/>
    </location>
</feature>
<keyword evidence="3" id="KW-1185">Reference proteome</keyword>
<feature type="compositionally biased region" description="Basic and acidic residues" evidence="1">
    <location>
        <begin position="511"/>
        <end position="521"/>
    </location>
</feature>
<proteinExistence type="predicted"/>
<evidence type="ECO:0000313" key="3">
    <source>
        <dbReference type="Proteomes" id="UP000683360"/>
    </source>
</evidence>
<protein>
    <submittedName>
        <fullName evidence="2">Uncharacterized protein</fullName>
    </submittedName>
</protein>
<evidence type="ECO:0000313" key="2">
    <source>
        <dbReference type="EMBL" id="CAG2234272.1"/>
    </source>
</evidence>
<feature type="compositionally biased region" description="Polar residues" evidence="1">
    <location>
        <begin position="466"/>
        <end position="478"/>
    </location>
</feature>
<dbReference type="EMBL" id="CAJPWZ010002229">
    <property type="protein sequence ID" value="CAG2234272.1"/>
    <property type="molecule type" value="Genomic_DNA"/>
</dbReference>
<organism evidence="2 3">
    <name type="scientific">Mytilus edulis</name>
    <name type="common">Blue mussel</name>
    <dbReference type="NCBI Taxonomy" id="6550"/>
    <lineage>
        <taxon>Eukaryota</taxon>
        <taxon>Metazoa</taxon>
        <taxon>Spiralia</taxon>
        <taxon>Lophotrochozoa</taxon>
        <taxon>Mollusca</taxon>
        <taxon>Bivalvia</taxon>
        <taxon>Autobranchia</taxon>
        <taxon>Pteriomorphia</taxon>
        <taxon>Mytilida</taxon>
        <taxon>Mytiloidea</taxon>
        <taxon>Mytilidae</taxon>
        <taxon>Mytilinae</taxon>
        <taxon>Mytilus</taxon>
    </lineage>
</organism>
<reference evidence="2" key="1">
    <citation type="submission" date="2021-03" db="EMBL/GenBank/DDBJ databases">
        <authorList>
            <person name="Bekaert M."/>
        </authorList>
    </citation>
    <scope>NUCLEOTIDE SEQUENCE</scope>
</reference>
<feature type="compositionally biased region" description="Low complexity" evidence="1">
    <location>
        <begin position="445"/>
        <end position="459"/>
    </location>
</feature>
<gene>
    <name evidence="2" type="ORF">MEDL_46915</name>
</gene>
<dbReference type="Proteomes" id="UP000683360">
    <property type="component" value="Unassembled WGS sequence"/>
</dbReference>
<feature type="region of interest" description="Disordered" evidence="1">
    <location>
        <begin position="332"/>
        <end position="400"/>
    </location>
</feature>
<accession>A0A8S3TLA9</accession>
<name>A0A8S3TLA9_MYTED</name>
<comment type="caution">
    <text evidence="2">The sequence shown here is derived from an EMBL/GenBank/DDBJ whole genome shotgun (WGS) entry which is preliminary data.</text>
</comment>
<sequence length="521" mass="59515">MNNKKKTLLIRCYFRNEYWFNSDQDDWICGCVIAVISLAFIRHRKRQRFHEGNEIPSSKTFSENSARFNRGYTSDLGFNVGGIMNDFGKVMDSRNNKLENEEKINGIQENMEIDLGNPTNKRNNEAAAYAYVLVSSDYHADKGANIDSKEMLKPLTIDEMKIPSTASSKYAKENMDNILKYHSENPCDNSLDHYASSVPEVYDELHDNRHKRDKVETFDTMIELTNLAAKRNESFERNKSIENQDKTILDSHQIHLEICRRGGYESVVLDGDKSVISLENNAYGHDDPRTIIQHNEEYMHNQKQEGRKINKSPIPNQTVEYAQINEATKLKYKTKSNDTDQTTVGVSASSQEGIHVKFEDRPSELTDHTETPEDETESLDQSRLRERNNTQSLVNDGKEKGKVAIVSPFVGSSVKSEGDTQKENTNAEIQQEIEDISGQTVDNAQNFGTNNQKNQQTNGDPEPSLKYNQTEPNTNQTFDNEEYPKINSVSMNDIQDEGKVDQNSEQQSSNDYEKVQIEQNQ</sequence>